<feature type="region of interest" description="Disordered" evidence="1">
    <location>
        <begin position="1"/>
        <end position="164"/>
    </location>
</feature>
<evidence type="ECO:0000313" key="2">
    <source>
        <dbReference type="EMBL" id="ESS61457.1"/>
    </source>
</evidence>
<feature type="compositionally biased region" description="Basic residues" evidence="1">
    <location>
        <begin position="71"/>
        <end position="87"/>
    </location>
</feature>
<dbReference type="AlphaFoldDB" id="V5B628"/>
<protein>
    <submittedName>
        <fullName evidence="2">Uncharacterized protein</fullName>
    </submittedName>
</protein>
<reference evidence="2 3" key="1">
    <citation type="journal article" date="2014" name="Genome Announc.">
        <title>Trypanosoma cruzi Clone Dm28c Draft Genome Sequence.</title>
        <authorList>
            <person name="Grisard E.C."/>
            <person name="Teixeira S.M."/>
            <person name="de Almeida L.G."/>
            <person name="Stoco P.H."/>
            <person name="Gerber A.L."/>
            <person name="Talavera-Lopez C."/>
            <person name="Lima O.C."/>
            <person name="Andersson B."/>
            <person name="de Vasconcelos A.T."/>
        </authorList>
    </citation>
    <scope>NUCLEOTIDE SEQUENCE [LARGE SCALE GENOMIC DNA]</scope>
    <source>
        <strain evidence="2 3">Dm28c</strain>
    </source>
</reference>
<feature type="compositionally biased region" description="Polar residues" evidence="1">
    <location>
        <begin position="127"/>
        <end position="141"/>
    </location>
</feature>
<dbReference type="VEuPathDB" id="TriTrypDB:TCDM_10965"/>
<feature type="compositionally biased region" description="Basic residues" evidence="1">
    <location>
        <begin position="149"/>
        <end position="159"/>
    </location>
</feature>
<feature type="compositionally biased region" description="Polar residues" evidence="1">
    <location>
        <begin position="94"/>
        <end position="103"/>
    </location>
</feature>
<evidence type="ECO:0000313" key="3">
    <source>
        <dbReference type="Proteomes" id="UP000017861"/>
    </source>
</evidence>
<comment type="caution">
    <text evidence="2">The sequence shown here is derived from an EMBL/GenBank/DDBJ whole genome shotgun (WGS) entry which is preliminary data.</text>
</comment>
<feature type="compositionally biased region" description="Basic residues" evidence="1">
    <location>
        <begin position="37"/>
        <end position="53"/>
    </location>
</feature>
<proteinExistence type="predicted"/>
<name>V5B628_TRYCR</name>
<feature type="compositionally biased region" description="Basic and acidic residues" evidence="1">
    <location>
        <begin position="21"/>
        <end position="36"/>
    </location>
</feature>
<organism evidence="2 3">
    <name type="scientific">Trypanosoma cruzi Dm28c</name>
    <dbReference type="NCBI Taxonomy" id="1416333"/>
    <lineage>
        <taxon>Eukaryota</taxon>
        <taxon>Discoba</taxon>
        <taxon>Euglenozoa</taxon>
        <taxon>Kinetoplastea</taxon>
        <taxon>Metakinetoplastina</taxon>
        <taxon>Trypanosomatida</taxon>
        <taxon>Trypanosomatidae</taxon>
        <taxon>Trypanosoma</taxon>
        <taxon>Schizotrypanum</taxon>
    </lineage>
</organism>
<dbReference type="OrthoDB" id="255195at2759"/>
<gene>
    <name evidence="2" type="ORF">TCDM_10965</name>
</gene>
<evidence type="ECO:0000256" key="1">
    <source>
        <dbReference type="SAM" id="MobiDB-lite"/>
    </source>
</evidence>
<dbReference type="Proteomes" id="UP000017861">
    <property type="component" value="Unassembled WGS sequence"/>
</dbReference>
<accession>V5B628</accession>
<dbReference type="EMBL" id="AYLP01000285">
    <property type="protein sequence ID" value="ESS61457.1"/>
    <property type="molecule type" value="Genomic_DNA"/>
</dbReference>
<sequence>MTDRRREMNGCSQEALTINMAREHAATPRRNTGEKGKKGKKQHNTHGRNKRQAGKASPRASPWPANPHQPSHTHHRSAVSPRVRRFGPPHNNVHAASSHTQCTRRSDTPPPPPVQSHRQHTAYMEQVITQKDTRGSGSPSTHDAAPHSTRSHGAHRFLKRTYASPIPLRRFC</sequence>